<dbReference type="OrthoDB" id="350535at2"/>
<dbReference type="PANTHER" id="PTHR37297">
    <property type="entry name" value="PROTEIN NRDI"/>
    <property type="match status" value="1"/>
</dbReference>
<evidence type="ECO:0000313" key="2">
    <source>
        <dbReference type="Proteomes" id="UP000011758"/>
    </source>
</evidence>
<protein>
    <submittedName>
        <fullName evidence="1">NrdI protein</fullName>
    </submittedName>
</protein>
<dbReference type="GO" id="GO:0010181">
    <property type="term" value="F:FMN binding"/>
    <property type="evidence" value="ECO:0007669"/>
    <property type="project" value="InterPro"/>
</dbReference>
<dbReference type="SUPFAM" id="SSF52218">
    <property type="entry name" value="Flavoproteins"/>
    <property type="match status" value="1"/>
</dbReference>
<reference evidence="1 2" key="1">
    <citation type="submission" date="2013-02" db="EMBL/GenBank/DDBJ databases">
        <title>The Genome Sequence of Lactobacillus catenaformis F0143.</title>
        <authorList>
            <consortium name="The Broad Institute Genome Sequencing Platform"/>
            <person name="Earl A."/>
            <person name="Ward D."/>
            <person name="Feldgarden M."/>
            <person name="Gevers D."/>
            <person name="Izard J."/>
            <person name="Blanton J.M."/>
            <person name="Mathney J."/>
            <person name="Dewhirst F.E."/>
            <person name="Young S.K."/>
            <person name="Zeng Q."/>
            <person name="Gargeya S."/>
            <person name="Fitzgerald M."/>
            <person name="Haas B."/>
            <person name="Abouelleil A."/>
            <person name="Alvarado L."/>
            <person name="Arachchi H.M."/>
            <person name="Berlin A."/>
            <person name="Chapman S.B."/>
            <person name="Gearin G."/>
            <person name="Goldberg J."/>
            <person name="Griggs A."/>
            <person name="Gujja S."/>
            <person name="Hansen M."/>
            <person name="Heiman D."/>
            <person name="Howarth C."/>
            <person name="Larimer J."/>
            <person name="Lui A."/>
            <person name="MacDonald P.J.P."/>
            <person name="McCowen C."/>
            <person name="Montmayeur A."/>
            <person name="Murphy C."/>
            <person name="Neiman D."/>
            <person name="Pearson M."/>
            <person name="Priest M."/>
            <person name="Roberts A."/>
            <person name="Saif S."/>
            <person name="Shea T."/>
            <person name="Sisk P."/>
            <person name="Stolte C."/>
            <person name="Sykes S."/>
            <person name="Wortman J."/>
            <person name="Nusbaum C."/>
            <person name="Birren B."/>
        </authorList>
    </citation>
    <scope>NUCLEOTIDE SEQUENCE [LARGE SCALE GENOMIC DNA]</scope>
    <source>
        <strain evidence="1 2">OT 569</strain>
    </source>
</reference>
<dbReference type="STRING" id="999415.HMPREF9943_00702"/>
<dbReference type="PANTHER" id="PTHR37297:SF1">
    <property type="entry name" value="PROTEIN NRDI"/>
    <property type="match status" value="1"/>
</dbReference>
<dbReference type="InterPro" id="IPR004465">
    <property type="entry name" value="RNR_NrdI"/>
</dbReference>
<proteinExistence type="predicted"/>
<accession>M2PMX8</accession>
<evidence type="ECO:0000313" key="1">
    <source>
        <dbReference type="EMBL" id="EMD16924.1"/>
    </source>
</evidence>
<gene>
    <name evidence="1" type="ORF">HMPREF9943_00702</name>
</gene>
<dbReference type="AlphaFoldDB" id="M2PMX8"/>
<dbReference type="Pfam" id="PF07972">
    <property type="entry name" value="Flavodoxin_NdrI"/>
    <property type="match status" value="1"/>
</dbReference>
<comment type="caution">
    <text evidence="1">The sequence shown here is derived from an EMBL/GenBank/DDBJ whole genome shotgun (WGS) entry which is preliminary data.</text>
</comment>
<dbReference type="RefSeq" id="WP_004802098.1">
    <property type="nucleotide sequence ID" value="NZ_KB446647.1"/>
</dbReference>
<dbReference type="eggNOG" id="COG1780">
    <property type="taxonomic scope" value="Bacteria"/>
</dbReference>
<dbReference type="Gene3D" id="3.40.50.360">
    <property type="match status" value="1"/>
</dbReference>
<sequence>MKIVYSTRSGNTETFVNKLGYEDTLEITDGSETVNSDYVLITYTDGYGEIPYVVEDFLQANNAYLKAVVGMGNKDYHEETFAFAADEVQKLYDVPVLGKVHEEGTEEDVTAIKSAIDLM</sequence>
<keyword evidence="2" id="KW-1185">Reference proteome</keyword>
<dbReference type="EMBL" id="AGEJ01000012">
    <property type="protein sequence ID" value="EMD16924.1"/>
    <property type="molecule type" value="Genomic_DNA"/>
</dbReference>
<dbReference type="Proteomes" id="UP000011758">
    <property type="component" value="Unassembled WGS sequence"/>
</dbReference>
<dbReference type="BioCyc" id="ECAT999415-HMP:GTTI-723-MONOMER"/>
<name>M2PMX8_9FIRM</name>
<dbReference type="InterPro" id="IPR029039">
    <property type="entry name" value="Flavoprotein-like_sf"/>
</dbReference>
<organism evidence="1 2">
    <name type="scientific">Eggerthia catenaformis OT 569 = DSM 20559</name>
    <dbReference type="NCBI Taxonomy" id="999415"/>
    <lineage>
        <taxon>Bacteria</taxon>
        <taxon>Bacillati</taxon>
        <taxon>Bacillota</taxon>
        <taxon>Erysipelotrichia</taxon>
        <taxon>Erysipelotrichales</taxon>
        <taxon>Coprobacillaceae</taxon>
        <taxon>Eggerthia</taxon>
    </lineage>
</organism>